<dbReference type="EMBL" id="MN739505">
    <property type="protein sequence ID" value="QHT08997.1"/>
    <property type="molecule type" value="Genomic_DNA"/>
</dbReference>
<sequence>MNRMQGVVNGVYLCNHGRVDEINDRISDRNIPSSSLQPQYSIRPVSTKYGYMQVLDQYRKPNISLNSYKPYSTKAIFNPGNAQAPWNGFSNNINVESQLRNQFFALQRCEQSEYVPSSDSDLYKTTVNFKPVKQTHPLLFDKPEFAPFNPNTLNCKENVFYNSSVQCVKDGPLCLPEK</sequence>
<evidence type="ECO:0000313" key="1">
    <source>
        <dbReference type="EMBL" id="QHT08997.1"/>
    </source>
</evidence>
<dbReference type="AlphaFoldDB" id="A0A6C0CXK7"/>
<reference evidence="1" key="1">
    <citation type="journal article" date="2020" name="Nature">
        <title>Giant virus diversity and host interactions through global metagenomics.</title>
        <authorList>
            <person name="Schulz F."/>
            <person name="Roux S."/>
            <person name="Paez-Espino D."/>
            <person name="Jungbluth S."/>
            <person name="Walsh D.A."/>
            <person name="Denef V.J."/>
            <person name="McMahon K.D."/>
            <person name="Konstantinidis K.T."/>
            <person name="Eloe-Fadrosh E.A."/>
            <person name="Kyrpides N.C."/>
            <person name="Woyke T."/>
        </authorList>
    </citation>
    <scope>NUCLEOTIDE SEQUENCE</scope>
    <source>
        <strain evidence="1">GVMAG-M-3300023109-53</strain>
    </source>
</reference>
<protein>
    <submittedName>
        <fullName evidence="1">Uncharacterized protein</fullName>
    </submittedName>
</protein>
<accession>A0A6C0CXK7</accession>
<organism evidence="1">
    <name type="scientific">viral metagenome</name>
    <dbReference type="NCBI Taxonomy" id="1070528"/>
    <lineage>
        <taxon>unclassified sequences</taxon>
        <taxon>metagenomes</taxon>
        <taxon>organismal metagenomes</taxon>
    </lineage>
</organism>
<name>A0A6C0CXK7_9ZZZZ</name>
<proteinExistence type="predicted"/>